<sequence length="383" mass="41665">MVNAGNQRERGVLLRAAAPRRWEVEFARYIPAPRQAGPPAPPGLRRITRGKAAPPPRGRVAPRRVPRGAPRVEPRPPLRGPVLTVSIGDVVYVRTESAPLAPSSFRFCCGHTTLCATLYMSLLMIEKFAVRFPQPCDAESFLNCVKVYTSGVLQDGKENTMFCLFVSSLLNSIHDLSRMFDTVVAAKEMTADKVEGAGKEIDITIKRGGRSSACENAQFGVDGGSCCDPRQPGDQRTNELALQHCCGTNRSPLWFSDNIDTIMLPPFCNGHGRAKRGRVPGCVSYLLAHGHRGGNPDRCRHNAGRATPWYAGAGMKPWSAMPTGSPSEGASTHRLPVSDEQECYPASRRRRVLASPIRPCILLRAGELPDDSDGESSSDDSEC</sequence>
<evidence type="ECO:0000256" key="1">
    <source>
        <dbReference type="SAM" id="MobiDB-lite"/>
    </source>
</evidence>
<organism evidence="3">
    <name type="scientific">Oryza glumipatula</name>
    <dbReference type="NCBI Taxonomy" id="40148"/>
    <lineage>
        <taxon>Eukaryota</taxon>
        <taxon>Viridiplantae</taxon>
        <taxon>Streptophyta</taxon>
        <taxon>Embryophyta</taxon>
        <taxon>Tracheophyta</taxon>
        <taxon>Spermatophyta</taxon>
        <taxon>Magnoliopsida</taxon>
        <taxon>Liliopsida</taxon>
        <taxon>Poales</taxon>
        <taxon>Poaceae</taxon>
        <taxon>BOP clade</taxon>
        <taxon>Oryzoideae</taxon>
        <taxon>Oryzeae</taxon>
        <taxon>Oryzinae</taxon>
        <taxon>Oryza</taxon>
    </lineage>
</organism>
<accession>A0A0E0A9M3</accession>
<dbReference type="EnsemblPlants" id="OGLUM06G15850.4">
    <property type="protein sequence ID" value="OGLUM06G15850.4"/>
    <property type="gene ID" value="OGLUM06G15850"/>
</dbReference>
<evidence type="ECO:0000259" key="2">
    <source>
        <dbReference type="Pfam" id="PF25349"/>
    </source>
</evidence>
<evidence type="ECO:0000313" key="4">
    <source>
        <dbReference type="Proteomes" id="UP000026961"/>
    </source>
</evidence>
<dbReference type="AlphaFoldDB" id="A0A0E0A9M3"/>
<dbReference type="Proteomes" id="UP000026961">
    <property type="component" value="Chromosome 6"/>
</dbReference>
<feature type="region of interest" description="Disordered" evidence="1">
    <location>
        <begin position="321"/>
        <end position="341"/>
    </location>
</feature>
<dbReference type="Pfam" id="PF25349">
    <property type="entry name" value="PH_PHS1"/>
    <property type="match status" value="1"/>
</dbReference>
<dbReference type="Gramene" id="OGLUM06G15850.4">
    <property type="protein sequence ID" value="OGLUM06G15850.4"/>
    <property type="gene ID" value="OGLUM06G15850"/>
</dbReference>
<feature type="region of interest" description="Disordered" evidence="1">
    <location>
        <begin position="364"/>
        <end position="383"/>
    </location>
</feature>
<proteinExistence type="predicted"/>
<feature type="compositionally biased region" description="Acidic residues" evidence="1">
    <location>
        <begin position="368"/>
        <end position="383"/>
    </location>
</feature>
<keyword evidence="4" id="KW-1185">Reference proteome</keyword>
<protein>
    <recommendedName>
        <fullName evidence="2">Poor homologous synapsis 1 PH domain-containing protein</fullName>
    </recommendedName>
</protein>
<dbReference type="HOGENOM" id="CLU_066749_0_0_1"/>
<name>A0A0E0A9M3_9ORYZ</name>
<feature type="domain" description="Poor homologous synapsis 1 PH" evidence="2">
    <location>
        <begin position="21"/>
        <end position="151"/>
    </location>
</feature>
<dbReference type="InterPro" id="IPR057619">
    <property type="entry name" value="PH_PHS1"/>
</dbReference>
<feature type="region of interest" description="Disordered" evidence="1">
    <location>
        <begin position="33"/>
        <end position="77"/>
    </location>
</feature>
<evidence type="ECO:0000313" key="3">
    <source>
        <dbReference type="EnsemblPlants" id="OGLUM06G15850.4"/>
    </source>
</evidence>
<reference evidence="3" key="1">
    <citation type="submission" date="2015-04" db="UniProtKB">
        <authorList>
            <consortium name="EnsemblPlants"/>
        </authorList>
    </citation>
    <scope>IDENTIFICATION</scope>
</reference>
<reference evidence="3" key="2">
    <citation type="submission" date="2018-05" db="EMBL/GenBank/DDBJ databases">
        <title>OgluRS3 (Oryza glumaepatula Reference Sequence Version 3).</title>
        <authorList>
            <person name="Zhang J."/>
            <person name="Kudrna D."/>
            <person name="Lee S."/>
            <person name="Talag J."/>
            <person name="Welchert J."/>
            <person name="Wing R.A."/>
        </authorList>
    </citation>
    <scope>NUCLEOTIDE SEQUENCE [LARGE SCALE GENOMIC DNA]</scope>
</reference>